<sequence length="901" mass="105173">MEILSVSLKNFKSHADLYLEFEVGSNAICGENGAGKTSILEAIAWVLFNSCQYQREELIRKGAKSAQATVHFISNRDGRTYQVKRCTRRGYELYDPQIDCKLDPTKVNDVLLWLQDHLGVPKDTDLAKLFSEAIGIPQGTFTSDFLKNPGERKTVFDPILRVEEYKKAYQASRDLEQFAQDEVTTCEQHLERFDLQLEDWQTLQDRHQEINEWLEQGDAEKETVIKRLKTLEQQQREFKQHQQQVEHCTRDLQQLEAEYQGINQDCYHREKAYQQAQESAQKCEENQANYRAYEQAEAQLKERVKTQKLQQKLLRDKEKQGQGLHKVQTQLTKVEMQRESCQVAERKIEELVPAVEEQSRLEEKQENLNTQLQAIRDWRREQEGTERQLYECLERLNEVKQEGDRLEALEPSVAQIPQLEARLQKYQAQLSRVAAAEQFAQEIETLIDLGEQQQSYYQQLQPILSSLDPDVQTLIDAGKHCQDQSLERLHQMSADLKQQVNEQELTAMCEQLRLQLELAYQCRAEVKNLPHKRKQEEELKEEGQELRSRLIALEGKMDGEEALNVESHEIGDRLQELANPRAQRHILEQQLANSPNFEQQWQKLTEQKQEIQHAIDGLKAQLANFETLEAEIAQVEQLKQEHSAGYLLYLQSQKEAQTLEERQQKLAETRAKLEELEISKQKQQTELNRLNSTYSLAEIQQVEQELQNMNNRLAQLEATLSFQRKELTEICQSLVKKGEIAKKREQTVVELQRAKRNGQFIKDARFFFNQASPRITKFYLAEISQEADSIFRELMNRQNVALEWTEDYDIVVQEDGYKRNFKSLSGGEQMCAALAVRLAILRTLSDLDIAFFDEPTTNMDRLRRQQLAEAIGNLKSFRQLFVISHDDTFENMSNLIHIQRP</sequence>
<comment type="caution">
    <text evidence="7">The sequence shown here is derived from an EMBL/GenBank/DDBJ whole genome shotgun (WGS) entry which is preliminary data.</text>
</comment>
<dbReference type="Pfam" id="PF13304">
    <property type="entry name" value="AAA_21"/>
    <property type="match status" value="1"/>
</dbReference>
<name>A0A1L9QSJ2_9CYAN</name>
<dbReference type="PANTHER" id="PTHR32114">
    <property type="entry name" value="ABC TRANSPORTER ABCH.3"/>
    <property type="match status" value="1"/>
</dbReference>
<proteinExistence type="inferred from homology"/>
<dbReference type="Proteomes" id="UP000183940">
    <property type="component" value="Unassembled WGS sequence"/>
</dbReference>
<feature type="domain" description="ATPase AAA-type core" evidence="6">
    <location>
        <begin position="681"/>
        <end position="887"/>
    </location>
</feature>
<dbReference type="InterPro" id="IPR041685">
    <property type="entry name" value="AAA_GajA/Old/RecF-like"/>
</dbReference>
<feature type="coiled-coil region" evidence="4">
    <location>
        <begin position="354"/>
        <end position="381"/>
    </location>
</feature>
<reference evidence="7" key="1">
    <citation type="submission" date="2016-10" db="EMBL/GenBank/DDBJ databases">
        <title>CRISPR-Cas defence system in Roseofilum reptotaenium: evidence of a bacteriophage-cyanobacterium arms race in the coral black band disease.</title>
        <authorList>
            <person name="Buerger P."/>
            <person name="Wood-Charlson E.M."/>
            <person name="Weynberg K.D."/>
            <person name="Willis B."/>
            <person name="Van Oppen M.J."/>
        </authorList>
    </citation>
    <scope>NUCLEOTIDE SEQUENCE [LARGE SCALE GENOMIC DNA]</scope>
    <source>
        <strain evidence="7">AO1-A</strain>
    </source>
</reference>
<evidence type="ECO:0000259" key="5">
    <source>
        <dbReference type="Pfam" id="PF13175"/>
    </source>
</evidence>
<dbReference type="STRING" id="1925591.BI308_10540"/>
<dbReference type="Gene3D" id="3.40.50.300">
    <property type="entry name" value="P-loop containing nucleotide triphosphate hydrolases"/>
    <property type="match status" value="2"/>
</dbReference>
<evidence type="ECO:0000256" key="2">
    <source>
        <dbReference type="ARBA" id="ARBA00011322"/>
    </source>
</evidence>
<dbReference type="PANTHER" id="PTHR32114:SF2">
    <property type="entry name" value="ABC TRANSPORTER ABCH.3"/>
    <property type="match status" value="1"/>
</dbReference>
<dbReference type="SUPFAM" id="SSF52540">
    <property type="entry name" value="P-loop containing nucleoside triphosphate hydrolases"/>
    <property type="match status" value="2"/>
</dbReference>
<evidence type="ECO:0000256" key="1">
    <source>
        <dbReference type="ARBA" id="ARBA00006930"/>
    </source>
</evidence>
<comment type="similarity">
    <text evidence="1">Belongs to the SMC family. SbcC subfamily.</text>
</comment>
<accession>A0A1L9QSJ2</accession>
<evidence type="ECO:0000313" key="7">
    <source>
        <dbReference type="EMBL" id="OJJ25634.1"/>
    </source>
</evidence>
<evidence type="ECO:0000256" key="3">
    <source>
        <dbReference type="ARBA" id="ARBA00013368"/>
    </source>
</evidence>
<dbReference type="InterPro" id="IPR003959">
    <property type="entry name" value="ATPase_AAA_core"/>
</dbReference>
<evidence type="ECO:0000256" key="4">
    <source>
        <dbReference type="SAM" id="Coils"/>
    </source>
</evidence>
<organism evidence="7 8">
    <name type="scientific">Roseofilum reptotaenium AO1-A</name>
    <dbReference type="NCBI Taxonomy" id="1925591"/>
    <lineage>
        <taxon>Bacteria</taxon>
        <taxon>Bacillati</taxon>
        <taxon>Cyanobacteriota</taxon>
        <taxon>Cyanophyceae</taxon>
        <taxon>Desertifilales</taxon>
        <taxon>Desertifilaceae</taxon>
        <taxon>Roseofilum</taxon>
    </lineage>
</organism>
<dbReference type="EMBL" id="MLAW01000015">
    <property type="protein sequence ID" value="OJJ25634.1"/>
    <property type="molecule type" value="Genomic_DNA"/>
</dbReference>
<protein>
    <recommendedName>
        <fullName evidence="3">Nuclease SbcCD subunit C</fullName>
    </recommendedName>
</protein>
<gene>
    <name evidence="7" type="ORF">BI308_10540</name>
</gene>
<comment type="subunit">
    <text evidence="2">Heterodimer of SbcC and SbcD.</text>
</comment>
<dbReference type="Pfam" id="PF13175">
    <property type="entry name" value="AAA_15"/>
    <property type="match status" value="1"/>
</dbReference>
<feature type="domain" description="Endonuclease GajA/Old nuclease/RecF-like AAA" evidence="5">
    <location>
        <begin position="1"/>
        <end position="362"/>
    </location>
</feature>
<evidence type="ECO:0000259" key="6">
    <source>
        <dbReference type="Pfam" id="PF13304"/>
    </source>
</evidence>
<dbReference type="AlphaFoldDB" id="A0A1L9QSJ2"/>
<dbReference type="InterPro" id="IPR027417">
    <property type="entry name" value="P-loop_NTPase"/>
</dbReference>
<evidence type="ECO:0000313" key="8">
    <source>
        <dbReference type="Proteomes" id="UP000183940"/>
    </source>
</evidence>
<keyword evidence="4" id="KW-0175">Coiled coil</keyword>
<feature type="coiled-coil region" evidence="4">
    <location>
        <begin position="214"/>
        <end position="310"/>
    </location>
</feature>
<keyword evidence="8" id="KW-1185">Reference proteome</keyword>
<feature type="coiled-coil region" evidence="4">
    <location>
        <begin position="601"/>
        <end position="726"/>
    </location>
</feature>